<feature type="region of interest" description="Disordered" evidence="1">
    <location>
        <begin position="51"/>
        <end position="79"/>
    </location>
</feature>
<evidence type="ECO:0000256" key="1">
    <source>
        <dbReference type="SAM" id="MobiDB-lite"/>
    </source>
</evidence>
<sequence length="79" mass="9014">DDCHPQEGVDLCEKPRASTQQTTWIIVGVILGLLLVGTLCVLVFFHLKKKKRDQREDVEDQFQMSDYGLDDQPGSRPKK</sequence>
<dbReference type="AlphaFoldDB" id="A0AAJ0B7I9"/>
<feature type="non-terminal residue" evidence="3">
    <location>
        <position position="79"/>
    </location>
</feature>
<evidence type="ECO:0000256" key="2">
    <source>
        <dbReference type="SAM" id="Phobius"/>
    </source>
</evidence>
<proteinExistence type="predicted"/>
<keyword evidence="2" id="KW-0812">Transmembrane</keyword>
<organism evidence="3 4">
    <name type="scientific">Echria macrotheca</name>
    <dbReference type="NCBI Taxonomy" id="438768"/>
    <lineage>
        <taxon>Eukaryota</taxon>
        <taxon>Fungi</taxon>
        <taxon>Dikarya</taxon>
        <taxon>Ascomycota</taxon>
        <taxon>Pezizomycotina</taxon>
        <taxon>Sordariomycetes</taxon>
        <taxon>Sordariomycetidae</taxon>
        <taxon>Sordariales</taxon>
        <taxon>Schizotheciaceae</taxon>
        <taxon>Echria</taxon>
    </lineage>
</organism>
<keyword evidence="2" id="KW-1133">Transmembrane helix</keyword>
<feature type="transmembrane region" description="Helical" evidence="2">
    <location>
        <begin position="24"/>
        <end position="45"/>
    </location>
</feature>
<gene>
    <name evidence="3" type="ORF">QBC47DRAFT_281551</name>
</gene>
<evidence type="ECO:0000313" key="4">
    <source>
        <dbReference type="Proteomes" id="UP001239445"/>
    </source>
</evidence>
<name>A0AAJ0B7I9_9PEZI</name>
<dbReference type="EMBL" id="MU839838">
    <property type="protein sequence ID" value="KAK1753143.1"/>
    <property type="molecule type" value="Genomic_DNA"/>
</dbReference>
<reference evidence="3" key="1">
    <citation type="submission" date="2023-06" db="EMBL/GenBank/DDBJ databases">
        <title>Genome-scale phylogeny and comparative genomics of the fungal order Sordariales.</title>
        <authorList>
            <consortium name="Lawrence Berkeley National Laboratory"/>
            <person name="Hensen N."/>
            <person name="Bonometti L."/>
            <person name="Westerberg I."/>
            <person name="Brannstrom I.O."/>
            <person name="Guillou S."/>
            <person name="Cros-Aarteil S."/>
            <person name="Calhoun S."/>
            <person name="Haridas S."/>
            <person name="Kuo A."/>
            <person name="Mondo S."/>
            <person name="Pangilinan J."/>
            <person name="Riley R."/>
            <person name="Labutti K."/>
            <person name="Andreopoulos B."/>
            <person name="Lipzen A."/>
            <person name="Chen C."/>
            <person name="Yanf M."/>
            <person name="Daum C."/>
            <person name="Ng V."/>
            <person name="Clum A."/>
            <person name="Steindorff A."/>
            <person name="Ohm R."/>
            <person name="Martin F."/>
            <person name="Silar P."/>
            <person name="Natvig D."/>
            <person name="Lalanne C."/>
            <person name="Gautier V."/>
            <person name="Ament-Velasquez S.L."/>
            <person name="Kruys A."/>
            <person name="Hutchinson M.I."/>
            <person name="Powell A.J."/>
            <person name="Barry K."/>
            <person name="Miller A.N."/>
            <person name="Grigoriev I.V."/>
            <person name="Debuchy R."/>
            <person name="Gladieux P."/>
            <person name="Thoren M.H."/>
            <person name="Johannesson H."/>
        </authorList>
    </citation>
    <scope>NUCLEOTIDE SEQUENCE</scope>
    <source>
        <strain evidence="3">PSN4</strain>
    </source>
</reference>
<keyword evidence="4" id="KW-1185">Reference proteome</keyword>
<keyword evidence="2" id="KW-0472">Membrane</keyword>
<evidence type="ECO:0000313" key="3">
    <source>
        <dbReference type="EMBL" id="KAK1753143.1"/>
    </source>
</evidence>
<dbReference type="CDD" id="cd12087">
    <property type="entry name" value="TM_EGFR-like"/>
    <property type="match status" value="1"/>
</dbReference>
<protein>
    <submittedName>
        <fullName evidence="3">Uncharacterized protein</fullName>
    </submittedName>
</protein>
<comment type="caution">
    <text evidence="3">The sequence shown here is derived from an EMBL/GenBank/DDBJ whole genome shotgun (WGS) entry which is preliminary data.</text>
</comment>
<feature type="non-terminal residue" evidence="3">
    <location>
        <position position="1"/>
    </location>
</feature>
<dbReference type="Proteomes" id="UP001239445">
    <property type="component" value="Unassembled WGS sequence"/>
</dbReference>
<accession>A0AAJ0B7I9</accession>